<keyword evidence="4" id="KW-0378">Hydrolase</keyword>
<dbReference type="PANTHER" id="PTHR43330">
    <property type="entry name" value="METHIONINE AMINOPEPTIDASE"/>
    <property type="match status" value="1"/>
</dbReference>
<evidence type="ECO:0000256" key="4">
    <source>
        <dbReference type="ARBA" id="ARBA00022801"/>
    </source>
</evidence>
<dbReference type="PROSITE" id="PS00680">
    <property type="entry name" value="MAP_1"/>
    <property type="match status" value="1"/>
</dbReference>
<name>A0A6P6INN7_PUMCO</name>
<feature type="domain" description="Peptidase M24" evidence="5">
    <location>
        <begin position="26"/>
        <end position="191"/>
    </location>
</feature>
<sequence>MTLKAVESMTRSQFDKYGVQSSFDASGDFPSIMCLSLNDCVVHGVASEEVIREGDKLTIDLGFSYLGLNIDGAFNMFFEKPEKADDKSLKKGRTKKIEEYKYLEQLTKALFYEAISELKAGDTSGSITYRIETFFNKYFPKKYSLLEKFTGHGIGKKLHDFPRIHNFGMRKVEGVNLPNRSTICIEPMIIEQKDGS</sequence>
<dbReference type="PRINTS" id="PR00599">
    <property type="entry name" value="MAPEPTIDASE"/>
</dbReference>
<dbReference type="GO" id="GO:0006508">
    <property type="term" value="P:proteolysis"/>
    <property type="evidence" value="ECO:0007669"/>
    <property type="project" value="UniProtKB-KW"/>
</dbReference>
<keyword evidence="1" id="KW-0031">Aminopeptidase</keyword>
<dbReference type="InterPro" id="IPR002467">
    <property type="entry name" value="Pept_M24A_MAP1"/>
</dbReference>
<dbReference type="GO" id="GO:0070006">
    <property type="term" value="F:metalloaminopeptidase activity"/>
    <property type="evidence" value="ECO:0007669"/>
    <property type="project" value="InterPro"/>
</dbReference>
<dbReference type="GeneID" id="112870561"/>
<keyword evidence="6" id="KW-1185">Reference proteome</keyword>
<evidence type="ECO:0000313" key="6">
    <source>
        <dbReference type="Proteomes" id="UP000515131"/>
    </source>
</evidence>
<accession>A0A6P6INN7</accession>
<evidence type="ECO:0000256" key="2">
    <source>
        <dbReference type="ARBA" id="ARBA00022670"/>
    </source>
</evidence>
<dbReference type="GO" id="GO:0005829">
    <property type="term" value="C:cytosol"/>
    <property type="evidence" value="ECO:0007669"/>
    <property type="project" value="TreeGrafter"/>
</dbReference>
<evidence type="ECO:0000259" key="5">
    <source>
        <dbReference type="Pfam" id="PF00557"/>
    </source>
</evidence>
<keyword evidence="2" id="KW-0645">Protease</keyword>
<organism evidence="6 7">
    <name type="scientific">Puma concolor</name>
    <name type="common">Mountain lion</name>
    <name type="synonym">Felis concolor</name>
    <dbReference type="NCBI Taxonomy" id="9696"/>
    <lineage>
        <taxon>Eukaryota</taxon>
        <taxon>Metazoa</taxon>
        <taxon>Chordata</taxon>
        <taxon>Craniata</taxon>
        <taxon>Vertebrata</taxon>
        <taxon>Euteleostomi</taxon>
        <taxon>Mammalia</taxon>
        <taxon>Eutheria</taxon>
        <taxon>Laurasiatheria</taxon>
        <taxon>Carnivora</taxon>
        <taxon>Feliformia</taxon>
        <taxon>Felidae</taxon>
        <taxon>Felinae</taxon>
        <taxon>Puma</taxon>
    </lineage>
</organism>
<evidence type="ECO:0000256" key="1">
    <source>
        <dbReference type="ARBA" id="ARBA00022438"/>
    </source>
</evidence>
<dbReference type="Proteomes" id="UP000515131">
    <property type="component" value="Unplaced"/>
</dbReference>
<keyword evidence="3" id="KW-0479">Metal-binding</keyword>
<dbReference type="PANTHER" id="PTHR43330:SF27">
    <property type="entry name" value="METHIONINE AMINOPEPTIDASE"/>
    <property type="match status" value="1"/>
</dbReference>
<proteinExistence type="predicted"/>
<gene>
    <name evidence="7" type="primary">LOC112870561</name>
</gene>
<dbReference type="AlphaFoldDB" id="A0A6P6INN7"/>
<dbReference type="InterPro" id="IPR000994">
    <property type="entry name" value="Pept_M24"/>
</dbReference>
<dbReference type="GO" id="GO:0046872">
    <property type="term" value="F:metal ion binding"/>
    <property type="evidence" value="ECO:0007669"/>
    <property type="project" value="UniProtKB-KW"/>
</dbReference>
<evidence type="ECO:0000313" key="7">
    <source>
        <dbReference type="RefSeq" id="XP_025789464.1"/>
    </source>
</evidence>
<dbReference type="InterPro" id="IPR036005">
    <property type="entry name" value="Creatinase/aminopeptidase-like"/>
</dbReference>
<evidence type="ECO:0000256" key="3">
    <source>
        <dbReference type="ARBA" id="ARBA00022723"/>
    </source>
</evidence>
<dbReference type="Gene3D" id="3.90.230.10">
    <property type="entry name" value="Creatinase/methionine aminopeptidase superfamily"/>
    <property type="match status" value="1"/>
</dbReference>
<reference evidence="7" key="1">
    <citation type="submission" date="2025-08" db="UniProtKB">
        <authorList>
            <consortium name="RefSeq"/>
        </authorList>
    </citation>
    <scope>IDENTIFICATION</scope>
    <source>
        <tissue evidence="7">Blood</tissue>
    </source>
</reference>
<protein>
    <submittedName>
        <fullName evidence="7">Uncharacterized protein LOC112870561</fullName>
    </submittedName>
</protein>
<dbReference type="RefSeq" id="XP_025789464.1">
    <property type="nucleotide sequence ID" value="XM_025933679.1"/>
</dbReference>
<dbReference type="SUPFAM" id="SSF55920">
    <property type="entry name" value="Creatinase/aminopeptidase"/>
    <property type="match status" value="1"/>
</dbReference>
<dbReference type="Pfam" id="PF00557">
    <property type="entry name" value="Peptidase_M24"/>
    <property type="match status" value="1"/>
</dbReference>
<dbReference type="InterPro" id="IPR001714">
    <property type="entry name" value="Pept_M24_MAP"/>
</dbReference>
<dbReference type="KEGG" id="pcoo:112870561"/>